<dbReference type="GO" id="GO:0005737">
    <property type="term" value="C:cytoplasm"/>
    <property type="evidence" value="ECO:0007669"/>
    <property type="project" value="TreeGrafter"/>
</dbReference>
<dbReference type="AlphaFoldDB" id="A0A383AX95"/>
<comment type="pathway">
    <text evidence="1">Purine metabolism; IMP biosynthesis via de novo pathway; 5-amino-1-(5-phospho-D-ribosyl)imidazole-4-carboxamide from 5-amino-1-(5-phospho-D-ribosyl)imidazole-4-carboxylate: step 1/2.</text>
</comment>
<evidence type="ECO:0000256" key="5">
    <source>
        <dbReference type="ARBA" id="ARBA00022755"/>
    </source>
</evidence>
<evidence type="ECO:0000256" key="6">
    <source>
        <dbReference type="ARBA" id="ARBA00022840"/>
    </source>
</evidence>
<dbReference type="UniPathway" id="UPA00074">
    <property type="reaction ID" value="UER00131"/>
</dbReference>
<dbReference type="SUPFAM" id="SSF56104">
    <property type="entry name" value="SAICAR synthase-like"/>
    <property type="match status" value="1"/>
</dbReference>
<organism evidence="8">
    <name type="scientific">marine metagenome</name>
    <dbReference type="NCBI Taxonomy" id="408172"/>
    <lineage>
        <taxon>unclassified sequences</taxon>
        <taxon>metagenomes</taxon>
        <taxon>ecological metagenomes</taxon>
    </lineage>
</organism>
<dbReference type="EC" id="6.3.2.6" evidence="2"/>
<reference evidence="8" key="1">
    <citation type="submission" date="2018-05" db="EMBL/GenBank/DDBJ databases">
        <authorList>
            <person name="Lanie J.A."/>
            <person name="Ng W.-L."/>
            <person name="Kazmierczak K.M."/>
            <person name="Andrzejewski T.M."/>
            <person name="Davidsen T.M."/>
            <person name="Wayne K.J."/>
            <person name="Tettelin H."/>
            <person name="Glass J.I."/>
            <person name="Rusch D."/>
            <person name="Podicherti R."/>
            <person name="Tsui H.-C.T."/>
            <person name="Winkler M.E."/>
        </authorList>
    </citation>
    <scope>NUCLEOTIDE SEQUENCE</scope>
</reference>
<name>A0A383AX95_9ZZZZ</name>
<dbReference type="PANTHER" id="PTHR43700">
    <property type="entry name" value="PHOSPHORIBOSYLAMINOIMIDAZOLE-SUCCINOCARBOXAMIDE SYNTHASE"/>
    <property type="match status" value="1"/>
</dbReference>
<keyword evidence="3" id="KW-0436">Ligase</keyword>
<keyword evidence="4" id="KW-0547">Nucleotide-binding</keyword>
<keyword evidence="6" id="KW-0067">ATP-binding</keyword>
<evidence type="ECO:0000256" key="2">
    <source>
        <dbReference type="ARBA" id="ARBA00012217"/>
    </source>
</evidence>
<feature type="non-terminal residue" evidence="8">
    <location>
        <position position="62"/>
    </location>
</feature>
<evidence type="ECO:0000259" key="7">
    <source>
        <dbReference type="Pfam" id="PF01259"/>
    </source>
</evidence>
<dbReference type="PANTHER" id="PTHR43700:SF1">
    <property type="entry name" value="PHOSPHORIBOSYLAMINOIMIDAZOLE-SUCCINOCARBOXAMIDE SYNTHASE"/>
    <property type="match status" value="1"/>
</dbReference>
<evidence type="ECO:0000313" key="8">
    <source>
        <dbReference type="EMBL" id="SVE11805.1"/>
    </source>
</evidence>
<dbReference type="Pfam" id="PF01259">
    <property type="entry name" value="SAICAR_synt"/>
    <property type="match status" value="1"/>
</dbReference>
<dbReference type="GO" id="GO:0006189">
    <property type="term" value="P:'de novo' IMP biosynthetic process"/>
    <property type="evidence" value="ECO:0007669"/>
    <property type="project" value="UniProtKB-UniPathway"/>
</dbReference>
<dbReference type="EMBL" id="UINC01195309">
    <property type="protein sequence ID" value="SVE11805.1"/>
    <property type="molecule type" value="Genomic_DNA"/>
</dbReference>
<evidence type="ECO:0000256" key="1">
    <source>
        <dbReference type="ARBA" id="ARBA00004672"/>
    </source>
</evidence>
<protein>
    <recommendedName>
        <fullName evidence="2">phosphoribosylaminoimidazolesuccinocarboxamide synthase</fullName>
        <ecNumber evidence="2">6.3.2.6</ecNumber>
    </recommendedName>
</protein>
<dbReference type="GO" id="GO:0005524">
    <property type="term" value="F:ATP binding"/>
    <property type="evidence" value="ECO:0007669"/>
    <property type="project" value="UniProtKB-KW"/>
</dbReference>
<sequence>MVSTDRISAYDVVIPTPIPGKGAVLNQLSLFWFDKTKHICENHLINSATENIALPETVRRRG</sequence>
<accession>A0A383AX95</accession>
<keyword evidence="5" id="KW-0658">Purine biosynthesis</keyword>
<evidence type="ECO:0000256" key="4">
    <source>
        <dbReference type="ARBA" id="ARBA00022741"/>
    </source>
</evidence>
<feature type="domain" description="SAICAR synthetase/ADE2 N-terminal" evidence="7">
    <location>
        <begin position="1"/>
        <end position="54"/>
    </location>
</feature>
<dbReference type="Gene3D" id="3.30.200.20">
    <property type="entry name" value="Phosphorylase Kinase, domain 1"/>
    <property type="match status" value="1"/>
</dbReference>
<dbReference type="InterPro" id="IPR028923">
    <property type="entry name" value="SAICAR_synt/ADE2_N"/>
</dbReference>
<proteinExistence type="predicted"/>
<gene>
    <name evidence="8" type="ORF">METZ01_LOCUS464659</name>
</gene>
<evidence type="ECO:0000256" key="3">
    <source>
        <dbReference type="ARBA" id="ARBA00022598"/>
    </source>
</evidence>
<dbReference type="GO" id="GO:0004639">
    <property type="term" value="F:phosphoribosylaminoimidazolesuccinocarboxamide synthase activity"/>
    <property type="evidence" value="ECO:0007669"/>
    <property type="project" value="UniProtKB-EC"/>
</dbReference>